<dbReference type="EMBL" id="JAUEPU010000010">
    <property type="protein sequence ID" value="KAK0499057.1"/>
    <property type="molecule type" value="Genomic_DNA"/>
</dbReference>
<feature type="compositionally biased region" description="Low complexity" evidence="1">
    <location>
        <begin position="133"/>
        <end position="146"/>
    </location>
</feature>
<feature type="compositionally biased region" description="Low complexity" evidence="1">
    <location>
        <begin position="352"/>
        <end position="363"/>
    </location>
</feature>
<gene>
    <name evidence="3" type="ORF">EDD18DRAFT_1350491</name>
</gene>
<reference evidence="3" key="1">
    <citation type="submission" date="2023-06" db="EMBL/GenBank/DDBJ databases">
        <authorList>
            <consortium name="Lawrence Berkeley National Laboratory"/>
            <person name="Ahrendt S."/>
            <person name="Sahu N."/>
            <person name="Indic B."/>
            <person name="Wong-Bajracharya J."/>
            <person name="Merenyi Z."/>
            <person name="Ke H.-M."/>
            <person name="Monk M."/>
            <person name="Kocsube S."/>
            <person name="Drula E."/>
            <person name="Lipzen A."/>
            <person name="Balint B."/>
            <person name="Henrissat B."/>
            <person name="Andreopoulos B."/>
            <person name="Martin F.M."/>
            <person name="Harder C.B."/>
            <person name="Rigling D."/>
            <person name="Ford K.L."/>
            <person name="Foster G.D."/>
            <person name="Pangilinan J."/>
            <person name="Papanicolaou A."/>
            <person name="Barry K."/>
            <person name="LaButti K."/>
            <person name="Viragh M."/>
            <person name="Koriabine M."/>
            <person name="Yan M."/>
            <person name="Riley R."/>
            <person name="Champramary S."/>
            <person name="Plett K.L."/>
            <person name="Tsai I.J."/>
            <person name="Slot J."/>
            <person name="Sipos G."/>
            <person name="Plett J."/>
            <person name="Nagy L.G."/>
            <person name="Grigoriev I.V."/>
        </authorList>
    </citation>
    <scope>NUCLEOTIDE SEQUENCE</scope>
    <source>
        <strain evidence="3">HWK02</strain>
    </source>
</reference>
<organism evidence="3 4">
    <name type="scientific">Armillaria luteobubalina</name>
    <dbReference type="NCBI Taxonomy" id="153913"/>
    <lineage>
        <taxon>Eukaryota</taxon>
        <taxon>Fungi</taxon>
        <taxon>Dikarya</taxon>
        <taxon>Basidiomycota</taxon>
        <taxon>Agaricomycotina</taxon>
        <taxon>Agaricomycetes</taxon>
        <taxon>Agaricomycetidae</taxon>
        <taxon>Agaricales</taxon>
        <taxon>Marasmiineae</taxon>
        <taxon>Physalacriaceae</taxon>
        <taxon>Armillaria</taxon>
    </lineage>
</organism>
<feature type="compositionally biased region" description="Polar residues" evidence="1">
    <location>
        <begin position="98"/>
        <end position="107"/>
    </location>
</feature>
<name>A0AA39QA20_9AGAR</name>
<evidence type="ECO:0000313" key="4">
    <source>
        <dbReference type="Proteomes" id="UP001175228"/>
    </source>
</evidence>
<dbReference type="PROSITE" id="PS51840">
    <property type="entry name" value="C2_NT"/>
    <property type="match status" value="1"/>
</dbReference>
<feature type="domain" description="C2 NT-type" evidence="2">
    <location>
        <begin position="41"/>
        <end position="286"/>
    </location>
</feature>
<dbReference type="PANTHER" id="PTHR21456">
    <property type="entry name" value="FAMILY WITH SEQUENCE SIMILARITY 102"/>
    <property type="match status" value="1"/>
</dbReference>
<protein>
    <recommendedName>
        <fullName evidence="2">C2 NT-type domain-containing protein</fullName>
    </recommendedName>
</protein>
<feature type="compositionally biased region" description="Low complexity" evidence="1">
    <location>
        <begin position="154"/>
        <end position="176"/>
    </location>
</feature>
<dbReference type="Pfam" id="PF10358">
    <property type="entry name" value="NT-C2"/>
    <property type="match status" value="1"/>
</dbReference>
<keyword evidence="4" id="KW-1185">Reference proteome</keyword>
<sequence length="444" mass="48620">MAPKTPTNAVYADSYRSEVAGTSDIATAVPYNHPKSLRAHIYSLLPRHAIFHAQIEIHQISSVPLVHGEFAVRWKLKNLTTPPGSKSSLLGIVKSRRNGGTSPTSSRVDIKGKGKEEDVDIEDDNESSSVYASSISPDGSSSISSSGDDRPVMPSVVISSGASSSHSHSSSSTPSSFRPAARGQTPFLPLMEHSVTWSQSLSVYIKIPLSRDRENPDALMHNPAKFVVTQRVISGDPDAPQNPRMGAVYLDLSEYADPSLGEVTRRYLLRESKTNATLKLSIQLTHVGGEKVFVAPPLPKGEILNGVAALLENDVYRTRPRGFNIYGQYGASKTHIHEHHEEDPYDSDSTTSSQSRPRSYASSNHHHRQYEQQQGRQTRPYDLSELPLAYAYGPKTTEALIESLFNPLEVSETTRVEGKESPFVNYVSGLDDDMGKRASLPQAV</sequence>
<feature type="region of interest" description="Disordered" evidence="1">
    <location>
        <begin position="81"/>
        <end position="180"/>
    </location>
</feature>
<evidence type="ECO:0000259" key="2">
    <source>
        <dbReference type="PROSITE" id="PS51840"/>
    </source>
</evidence>
<dbReference type="AlphaFoldDB" id="A0AA39QA20"/>
<comment type="caution">
    <text evidence="3">The sequence shown here is derived from an EMBL/GenBank/DDBJ whole genome shotgun (WGS) entry which is preliminary data.</text>
</comment>
<accession>A0AA39QA20</accession>
<dbReference type="Proteomes" id="UP001175228">
    <property type="component" value="Unassembled WGS sequence"/>
</dbReference>
<dbReference type="PANTHER" id="PTHR21456:SF1">
    <property type="entry name" value="C2 NT-TYPE DOMAIN-CONTAINING PROTEIN"/>
    <property type="match status" value="1"/>
</dbReference>
<dbReference type="InterPro" id="IPR019448">
    <property type="entry name" value="NT-C2"/>
</dbReference>
<feature type="region of interest" description="Disordered" evidence="1">
    <location>
        <begin position="339"/>
        <end position="380"/>
    </location>
</feature>
<feature type="compositionally biased region" description="Acidic residues" evidence="1">
    <location>
        <begin position="117"/>
        <end position="126"/>
    </location>
</feature>
<evidence type="ECO:0000313" key="3">
    <source>
        <dbReference type="EMBL" id="KAK0499057.1"/>
    </source>
</evidence>
<dbReference type="InterPro" id="IPR039931">
    <property type="entry name" value="EEIG1/2-like"/>
</dbReference>
<proteinExistence type="predicted"/>
<evidence type="ECO:0000256" key="1">
    <source>
        <dbReference type="SAM" id="MobiDB-lite"/>
    </source>
</evidence>